<dbReference type="PANTHER" id="PTHR37810:SF5">
    <property type="entry name" value="IMMUNITY PROTEIN SDPI"/>
    <property type="match status" value="1"/>
</dbReference>
<keyword evidence="1" id="KW-0812">Transmembrane</keyword>
<evidence type="ECO:0000259" key="2">
    <source>
        <dbReference type="Pfam" id="PF07853"/>
    </source>
</evidence>
<reference evidence="4" key="1">
    <citation type="journal article" date="2008" name="Genome Res.">
        <title>The genome of Pelotomaculum thermopropionicum reveals niche-associated evolution in anaerobic microbiota.</title>
        <authorList>
            <person name="Kosaka T."/>
            <person name="Kato S."/>
            <person name="Shimoyama T."/>
            <person name="Ishii S."/>
            <person name="Abe T."/>
            <person name="Watanabe K."/>
        </authorList>
    </citation>
    <scope>NUCLEOTIDE SEQUENCE [LARGE SCALE GENOMIC DNA]</scope>
    <source>
        <strain evidence="4">DSM 13744 / JCM 10971 / SI</strain>
    </source>
</reference>
<proteinExistence type="predicted"/>
<dbReference type="InterPro" id="IPR025962">
    <property type="entry name" value="SdpI/YhfL"/>
</dbReference>
<dbReference type="Pfam" id="PF07853">
    <property type="entry name" value="DUF1648"/>
    <property type="match status" value="1"/>
</dbReference>
<dbReference type="GO" id="GO:0009636">
    <property type="term" value="P:response to toxic substance"/>
    <property type="evidence" value="ECO:0007669"/>
    <property type="project" value="TreeGrafter"/>
</dbReference>
<keyword evidence="4" id="KW-1185">Reference proteome</keyword>
<sequence>MGKFLSSEWPLLLLIIGSLAAGAALYPQLPERVPSHWNFRGEVDGYSSRFWGAFGIPLMTAGIYVMMLVLPLIDPRRQNYQKFAGVYRLFRAVMVIFMTGLYAVVLLSALGHQIAVDRITMAGISLLFVVLGNFMGQIRHNYFVGIKTPWTLADEQVWQKTHRLGGRLWVAAGLVGLAASLIGGAAGGIVLAVSLGTATIIPVVYSYLVFRRGGNKNSL</sequence>
<evidence type="ECO:0000313" key="3">
    <source>
        <dbReference type="EMBL" id="BAF59680.1"/>
    </source>
</evidence>
<keyword evidence="1" id="KW-1133">Transmembrane helix</keyword>
<feature type="transmembrane region" description="Helical" evidence="1">
    <location>
        <begin position="189"/>
        <end position="210"/>
    </location>
</feature>
<dbReference type="InterPro" id="IPR026272">
    <property type="entry name" value="SdpI"/>
</dbReference>
<dbReference type="HOGENOM" id="CLU_093038_0_0_9"/>
<accession>A5D244</accession>
<feature type="domain" description="DUF1648" evidence="2">
    <location>
        <begin position="13"/>
        <end position="60"/>
    </location>
</feature>
<organism evidence="3 4">
    <name type="scientific">Pelotomaculum thermopropionicum (strain DSM 13744 / JCM 10971 / SI)</name>
    <dbReference type="NCBI Taxonomy" id="370438"/>
    <lineage>
        <taxon>Bacteria</taxon>
        <taxon>Bacillati</taxon>
        <taxon>Bacillota</taxon>
        <taxon>Clostridia</taxon>
        <taxon>Eubacteriales</taxon>
        <taxon>Desulfotomaculaceae</taxon>
        <taxon>Pelotomaculum</taxon>
    </lineage>
</organism>
<dbReference type="InterPro" id="IPR012867">
    <property type="entry name" value="DUF1648"/>
</dbReference>
<dbReference type="EMBL" id="AP009389">
    <property type="protein sequence ID" value="BAF59680.1"/>
    <property type="molecule type" value="Genomic_DNA"/>
</dbReference>
<feature type="transmembrane region" description="Helical" evidence="1">
    <location>
        <begin position="51"/>
        <end position="73"/>
    </location>
</feature>
<dbReference type="AlphaFoldDB" id="A5D244"/>
<dbReference type="PIRSF" id="PIRSF038959">
    <property type="entry name" value="SdpI"/>
    <property type="match status" value="1"/>
</dbReference>
<dbReference type="Proteomes" id="UP000006556">
    <property type="component" value="Chromosome"/>
</dbReference>
<dbReference type="Pfam" id="PF13630">
    <property type="entry name" value="SdpI"/>
    <property type="match status" value="1"/>
</dbReference>
<feature type="transmembrane region" description="Helical" evidence="1">
    <location>
        <begin position="119"/>
        <end position="136"/>
    </location>
</feature>
<feature type="transmembrane region" description="Helical" evidence="1">
    <location>
        <begin position="85"/>
        <end position="107"/>
    </location>
</feature>
<keyword evidence="1" id="KW-0472">Membrane</keyword>
<evidence type="ECO:0000256" key="1">
    <source>
        <dbReference type="SAM" id="Phobius"/>
    </source>
</evidence>
<gene>
    <name evidence="3" type="ordered locus">PTH_1499</name>
</gene>
<dbReference type="PANTHER" id="PTHR37810">
    <property type="entry name" value="IMMUNITY PROTEIN SDPI"/>
    <property type="match status" value="1"/>
</dbReference>
<feature type="transmembrane region" description="Helical" evidence="1">
    <location>
        <begin position="164"/>
        <end position="183"/>
    </location>
</feature>
<dbReference type="STRING" id="370438.PTH_1499"/>
<dbReference type="eggNOG" id="COG5658">
    <property type="taxonomic scope" value="Bacteria"/>
</dbReference>
<protein>
    <submittedName>
        <fullName evidence="3">Predicted integral membrane protein</fullName>
    </submittedName>
</protein>
<dbReference type="KEGG" id="pth:PTH_1499"/>
<name>A5D244_PELTS</name>
<evidence type="ECO:0000313" key="4">
    <source>
        <dbReference type="Proteomes" id="UP000006556"/>
    </source>
</evidence>